<accession>A0A7S2LH83</accession>
<dbReference type="AlphaFoldDB" id="A0A7S2LH83"/>
<dbReference type="GO" id="GO:0005684">
    <property type="term" value="C:U2-type spliceosomal complex"/>
    <property type="evidence" value="ECO:0007669"/>
    <property type="project" value="TreeGrafter"/>
</dbReference>
<keyword evidence="2" id="KW-0175">Coiled coil</keyword>
<dbReference type="EMBL" id="HBGY01028855">
    <property type="protein sequence ID" value="CAD9604631.1"/>
    <property type="molecule type" value="Transcribed_RNA"/>
</dbReference>
<protein>
    <submittedName>
        <fullName evidence="3">Uncharacterized protein</fullName>
    </submittedName>
</protein>
<dbReference type="GO" id="GO:0000398">
    <property type="term" value="P:mRNA splicing, via spliceosome"/>
    <property type="evidence" value="ECO:0007669"/>
    <property type="project" value="InterPro"/>
</dbReference>
<dbReference type="PANTHER" id="PTHR12111:SF2">
    <property type="entry name" value="SPLICING FACTOR YJU2B-RELATED"/>
    <property type="match status" value="1"/>
</dbReference>
<feature type="coiled-coil region" evidence="2">
    <location>
        <begin position="169"/>
        <end position="196"/>
    </location>
</feature>
<dbReference type="PANTHER" id="PTHR12111">
    <property type="entry name" value="SPLICING FACTOR YJU2"/>
    <property type="match status" value="1"/>
</dbReference>
<evidence type="ECO:0000313" key="3">
    <source>
        <dbReference type="EMBL" id="CAD9604631.1"/>
    </source>
</evidence>
<name>A0A7S2LH83_9STRA</name>
<dbReference type="GO" id="GO:0071014">
    <property type="term" value="C:post-mRNA release spliceosomal complex"/>
    <property type="evidence" value="ECO:0007669"/>
    <property type="project" value="TreeGrafter"/>
</dbReference>
<sequence>MSSLAATQADGYYVPPDYYDSGAYKKQTKNQFNKSKGHNQFLTNGVCRFELPYNGICLNEKCGQIIRRGTRFNAKKTECKEMYYTSKIYEFRMNCRRCGDCEFVIRTNPQGRCFDYLSGIKEKQEEFDTIEAGSLGVIDTDVGNGILPSAMVKGKGSLNIDANDDIAIMERQNASIRRANNQMDQLKQVYKFQRECMLDDAASNSKLRTAFRVDRKAKKKRQLNASALGLGRGIELSDEIDDDGKIAKGAFDQSFHIQHLKVVKREKNTFQRVRTESIFSNHCRTNVKIASSMKAGRSGRLRVKVEDNPNDRKRKTEFSISPPHNRTVAELVTSNAMSNGDVTDKVKIISTNESSCDVVGISALSALADYDST</sequence>
<evidence type="ECO:0000256" key="1">
    <source>
        <dbReference type="ARBA" id="ARBA00005595"/>
    </source>
</evidence>
<reference evidence="3" key="1">
    <citation type="submission" date="2021-01" db="EMBL/GenBank/DDBJ databases">
        <authorList>
            <person name="Corre E."/>
            <person name="Pelletier E."/>
            <person name="Niang G."/>
            <person name="Scheremetjew M."/>
            <person name="Finn R."/>
            <person name="Kale V."/>
            <person name="Holt S."/>
            <person name="Cochrane G."/>
            <person name="Meng A."/>
            <person name="Brown T."/>
            <person name="Cohen L."/>
        </authorList>
    </citation>
    <scope>NUCLEOTIDE SEQUENCE</scope>
    <source>
        <strain evidence="3">B650</strain>
    </source>
</reference>
<dbReference type="Pfam" id="PF04502">
    <property type="entry name" value="Saf4_Yju2"/>
    <property type="match status" value="1"/>
</dbReference>
<dbReference type="InterPro" id="IPR007590">
    <property type="entry name" value="Saf4/Yju2"/>
</dbReference>
<gene>
    <name evidence="3" type="ORF">LDAN0321_LOCUS17858</name>
</gene>
<organism evidence="3">
    <name type="scientific">Leptocylindrus danicus</name>
    <dbReference type="NCBI Taxonomy" id="163516"/>
    <lineage>
        <taxon>Eukaryota</taxon>
        <taxon>Sar</taxon>
        <taxon>Stramenopiles</taxon>
        <taxon>Ochrophyta</taxon>
        <taxon>Bacillariophyta</taxon>
        <taxon>Coscinodiscophyceae</taxon>
        <taxon>Chaetocerotophycidae</taxon>
        <taxon>Leptocylindrales</taxon>
        <taxon>Leptocylindraceae</taxon>
        <taxon>Leptocylindrus</taxon>
    </lineage>
</organism>
<comment type="similarity">
    <text evidence="1">Belongs to the CWC16 family.</text>
</comment>
<proteinExistence type="inferred from homology"/>
<evidence type="ECO:0000256" key="2">
    <source>
        <dbReference type="SAM" id="Coils"/>
    </source>
</evidence>